<feature type="compositionally biased region" description="Basic and acidic residues" evidence="1">
    <location>
        <begin position="222"/>
        <end position="245"/>
    </location>
</feature>
<comment type="caution">
    <text evidence="3">The sequence shown here is derived from an EMBL/GenBank/DDBJ whole genome shotgun (WGS) entry which is preliminary data.</text>
</comment>
<dbReference type="EMBL" id="LRRQ01000167">
    <property type="protein sequence ID" value="OAM87644.1"/>
    <property type="molecule type" value="Genomic_DNA"/>
</dbReference>
<dbReference type="Gene3D" id="2.130.10.10">
    <property type="entry name" value="YVTN repeat-like/Quinoprotein amine dehydrogenase"/>
    <property type="match status" value="1"/>
</dbReference>
<evidence type="ECO:0000256" key="1">
    <source>
        <dbReference type="SAM" id="MobiDB-lite"/>
    </source>
</evidence>
<dbReference type="InterPro" id="IPR011044">
    <property type="entry name" value="Quino_amine_DH_bsu"/>
</dbReference>
<evidence type="ECO:0000256" key="2">
    <source>
        <dbReference type="SAM" id="SignalP"/>
    </source>
</evidence>
<dbReference type="STRING" id="1184151.AW736_22290"/>
<dbReference type="Pfam" id="PF07676">
    <property type="entry name" value="PD40"/>
    <property type="match status" value="1"/>
</dbReference>
<dbReference type="AlphaFoldDB" id="A0A178IC94"/>
<feature type="signal peptide" evidence="2">
    <location>
        <begin position="1"/>
        <end position="21"/>
    </location>
</feature>
<gene>
    <name evidence="3" type="ORF">AW736_22290</name>
</gene>
<evidence type="ECO:0000313" key="4">
    <source>
        <dbReference type="Proteomes" id="UP000078486"/>
    </source>
</evidence>
<feature type="region of interest" description="Disordered" evidence="1">
    <location>
        <begin position="212"/>
        <end position="245"/>
    </location>
</feature>
<evidence type="ECO:0008006" key="5">
    <source>
        <dbReference type="Google" id="ProtNLM"/>
    </source>
</evidence>
<dbReference type="InterPro" id="IPR011659">
    <property type="entry name" value="WD40"/>
</dbReference>
<organism evidence="3 4">
    <name type="scientific">Termitidicoccus mucosus</name>
    <dbReference type="NCBI Taxonomy" id="1184151"/>
    <lineage>
        <taxon>Bacteria</taxon>
        <taxon>Pseudomonadati</taxon>
        <taxon>Verrucomicrobiota</taxon>
        <taxon>Opitutia</taxon>
        <taxon>Opitutales</taxon>
        <taxon>Opitutaceae</taxon>
        <taxon>Termitidicoccus</taxon>
    </lineage>
</organism>
<evidence type="ECO:0000313" key="3">
    <source>
        <dbReference type="EMBL" id="OAM87644.1"/>
    </source>
</evidence>
<sequence>MQKFPLISAFFKIALSAVACALVAPLTHGAASSAVGKRYPSEKHTLVDRVTGRTVTVLTASSFSDSKPYQTHDTWTSDGKWIIFRSQRAGSGQIFVVNEVTGDIVQLTDNPVTDSGSINLSRKEMKLFYKRGGPPPRRPGATEDGAAKDQQPAQVVELNLDTLLADSLAGQVKAPETYERVVVTLPDDAQGGGFALDADEKTLYWNVSLWRPAPPPRQQAETARDAKGNRAIDNRNTDPTETREAARQRFTEAGKGKSAIRAIDIATGKIRDVITVDLRMGHMQANPWTPGEIIYCHETGGDVPPPFNRIWAVNADGTNNRPVYAELPDEWVTHETVAGPDELLFNIMGHLPYLREHGTGIAVVNLRTREMKLLGQVEEDMPNGTKGGFWHCNGSADGRWAVGDTFLGSVYAINRETGKRTLLTTGHKMRPDHTHPIVSPDSKRVAIQSGLLTDGKALNIMVVSLPEE</sequence>
<dbReference type="SUPFAM" id="SSF50969">
    <property type="entry name" value="YVTN repeat-like/Quinoprotein amine dehydrogenase"/>
    <property type="match status" value="1"/>
</dbReference>
<name>A0A178IC94_9BACT</name>
<feature type="chain" id="PRO_5008088591" description="Oligogalacturonate lyase domain-containing protein" evidence="2">
    <location>
        <begin position="22"/>
        <end position="468"/>
    </location>
</feature>
<feature type="region of interest" description="Disordered" evidence="1">
    <location>
        <begin position="129"/>
        <end position="152"/>
    </location>
</feature>
<protein>
    <recommendedName>
        <fullName evidence="5">Oligogalacturonate lyase domain-containing protein</fullName>
    </recommendedName>
</protein>
<proteinExistence type="predicted"/>
<dbReference type="Proteomes" id="UP000078486">
    <property type="component" value="Unassembled WGS sequence"/>
</dbReference>
<dbReference type="OrthoDB" id="8432779at2"/>
<keyword evidence="2" id="KW-0732">Signal</keyword>
<dbReference type="RefSeq" id="WP_084442592.1">
    <property type="nucleotide sequence ID" value="NZ_CP109796.1"/>
</dbReference>
<reference evidence="3 4" key="1">
    <citation type="submission" date="2016-01" db="EMBL/GenBank/DDBJ databases">
        <title>High potential of lignocellulose degradation of a new Verrucomicrobia species.</title>
        <authorList>
            <person name="Wang Y."/>
            <person name="Shi Y."/>
            <person name="Qiu Z."/>
            <person name="Liu S."/>
            <person name="Yang H."/>
        </authorList>
    </citation>
    <scope>NUCLEOTIDE SEQUENCE [LARGE SCALE GENOMIC DNA]</scope>
    <source>
        <strain evidence="3 4">TSB47</strain>
    </source>
</reference>
<keyword evidence="4" id="KW-1185">Reference proteome</keyword>
<dbReference type="InterPro" id="IPR015943">
    <property type="entry name" value="WD40/YVTN_repeat-like_dom_sf"/>
</dbReference>
<accession>A0A178IC94</accession>